<dbReference type="NCBIfam" id="TIGR00350">
    <property type="entry name" value="lytR_cpsA_psr"/>
    <property type="match status" value="1"/>
</dbReference>
<dbReference type="EMBL" id="CAEZVO010000018">
    <property type="protein sequence ID" value="CAB4628837.1"/>
    <property type="molecule type" value="Genomic_DNA"/>
</dbReference>
<keyword evidence="1" id="KW-0812">Transmembrane</keyword>
<name>A0A6J6IVV3_9ZZZZ</name>
<protein>
    <submittedName>
        <fullName evidence="3">Unannotated protein</fullName>
    </submittedName>
</protein>
<feature type="domain" description="Cell envelope-related transcriptional attenuator" evidence="2">
    <location>
        <begin position="170"/>
        <end position="349"/>
    </location>
</feature>
<proteinExistence type="predicted"/>
<accession>A0A6J6IVV3</accession>
<feature type="transmembrane region" description="Helical" evidence="1">
    <location>
        <begin position="29"/>
        <end position="49"/>
    </location>
</feature>
<dbReference type="PANTHER" id="PTHR33392:SF6">
    <property type="entry name" value="POLYISOPRENYL-TEICHOIC ACID--PEPTIDOGLYCAN TEICHOIC ACID TRANSFERASE TAGU"/>
    <property type="match status" value="1"/>
</dbReference>
<gene>
    <name evidence="3" type="ORF">UFOPK2044_00237</name>
</gene>
<dbReference type="InterPro" id="IPR004474">
    <property type="entry name" value="LytR_CpsA_psr"/>
</dbReference>
<feature type="transmembrane region" description="Helical" evidence="1">
    <location>
        <begin position="56"/>
        <end position="83"/>
    </location>
</feature>
<organism evidence="3">
    <name type="scientific">freshwater metagenome</name>
    <dbReference type="NCBI Taxonomy" id="449393"/>
    <lineage>
        <taxon>unclassified sequences</taxon>
        <taxon>metagenomes</taxon>
        <taxon>ecological metagenomes</taxon>
    </lineage>
</organism>
<reference evidence="3" key="1">
    <citation type="submission" date="2020-05" db="EMBL/GenBank/DDBJ databases">
        <authorList>
            <person name="Chiriac C."/>
            <person name="Salcher M."/>
            <person name="Ghai R."/>
            <person name="Kavagutti S V."/>
        </authorList>
    </citation>
    <scope>NUCLEOTIDE SEQUENCE</scope>
</reference>
<dbReference type="InterPro" id="IPR050922">
    <property type="entry name" value="LytR/CpsA/Psr_CW_biosynth"/>
</dbReference>
<feature type="transmembrane region" description="Helical" evidence="1">
    <location>
        <begin position="103"/>
        <end position="123"/>
    </location>
</feature>
<sequence length="429" mass="46965">MHRRAWWLLLLTIVVPGSAQLVAGNRKLARIGISATIGFWIFFLVLMGIGLINKGWAIWLVTLPILVWVLSGALIAFSILFAILTIDTLRLMRLGRLYNRERWITFSALVLAGVLGTSAISYAGNLAGVQASFISSIFNQGGFTTPVDGRYNIMLLGADAGADRFGIRPDSISVISIDAATGAAVSISLPRNMQQVGFSKGSPMNKIYPNGWNCGIDCLLNAIYKDVEDNHADAYPDAASRGSTPGTEATRDAVEYVTGLEIQSYVLVDMGSFQNLIDAIGGINIDVKERLPIGGQNSDLSDVKGWIEVGQQKMDGYTALWYARSRHTTSDYDRMRRQHEVEKAVLAQVEPATVLTRFQSIASAGKKMVRTDIPSAMLSQYVDLAVKAREKGIGELRLVPPTVDVIHPNFPAIREMVKESFVIDEVKEQ</sequence>
<dbReference type="AlphaFoldDB" id="A0A6J6IVV3"/>
<evidence type="ECO:0000259" key="2">
    <source>
        <dbReference type="Pfam" id="PF03816"/>
    </source>
</evidence>
<evidence type="ECO:0000313" key="3">
    <source>
        <dbReference type="EMBL" id="CAB4628837.1"/>
    </source>
</evidence>
<keyword evidence="1" id="KW-1133">Transmembrane helix</keyword>
<keyword evidence="1" id="KW-0472">Membrane</keyword>
<dbReference type="Pfam" id="PF03816">
    <property type="entry name" value="LytR_cpsA_psr"/>
    <property type="match status" value="1"/>
</dbReference>
<dbReference type="Gene3D" id="3.40.630.190">
    <property type="entry name" value="LCP protein"/>
    <property type="match status" value="1"/>
</dbReference>
<evidence type="ECO:0000256" key="1">
    <source>
        <dbReference type="SAM" id="Phobius"/>
    </source>
</evidence>
<dbReference type="PANTHER" id="PTHR33392">
    <property type="entry name" value="POLYISOPRENYL-TEICHOIC ACID--PEPTIDOGLYCAN TEICHOIC ACID TRANSFERASE TAGU"/>
    <property type="match status" value="1"/>
</dbReference>